<accession>A0A0A9GP12</accession>
<sequence>MDITMMMPGSVVVDGGRSSASLSRWRPGQPSISGWSRGCYGSGFSFRTSL</sequence>
<protein>
    <submittedName>
        <fullName evidence="1">Uncharacterized protein</fullName>
    </submittedName>
</protein>
<name>A0A0A9GP12_ARUDO</name>
<dbReference type="EMBL" id="GBRH01173605">
    <property type="protein sequence ID" value="JAE24291.1"/>
    <property type="molecule type" value="Transcribed_RNA"/>
</dbReference>
<proteinExistence type="predicted"/>
<reference evidence="1" key="1">
    <citation type="submission" date="2014-09" db="EMBL/GenBank/DDBJ databases">
        <authorList>
            <person name="Magalhaes I.L.F."/>
            <person name="Oliveira U."/>
            <person name="Santos F.R."/>
            <person name="Vidigal T.H.D.A."/>
            <person name="Brescovit A.D."/>
            <person name="Santos A.J."/>
        </authorList>
    </citation>
    <scope>NUCLEOTIDE SEQUENCE</scope>
    <source>
        <tissue evidence="1">Shoot tissue taken approximately 20 cm above the soil surface</tissue>
    </source>
</reference>
<reference evidence="1" key="2">
    <citation type="journal article" date="2015" name="Data Brief">
        <title>Shoot transcriptome of the giant reed, Arundo donax.</title>
        <authorList>
            <person name="Barrero R.A."/>
            <person name="Guerrero F.D."/>
            <person name="Moolhuijzen P."/>
            <person name="Goolsby J.A."/>
            <person name="Tidwell J."/>
            <person name="Bellgard S.E."/>
            <person name="Bellgard M.I."/>
        </authorList>
    </citation>
    <scope>NUCLEOTIDE SEQUENCE</scope>
    <source>
        <tissue evidence="1">Shoot tissue taken approximately 20 cm above the soil surface</tissue>
    </source>
</reference>
<evidence type="ECO:0000313" key="1">
    <source>
        <dbReference type="EMBL" id="JAE24291.1"/>
    </source>
</evidence>
<dbReference type="AlphaFoldDB" id="A0A0A9GP12"/>
<organism evidence="1">
    <name type="scientific">Arundo donax</name>
    <name type="common">Giant reed</name>
    <name type="synonym">Donax arundinaceus</name>
    <dbReference type="NCBI Taxonomy" id="35708"/>
    <lineage>
        <taxon>Eukaryota</taxon>
        <taxon>Viridiplantae</taxon>
        <taxon>Streptophyta</taxon>
        <taxon>Embryophyta</taxon>
        <taxon>Tracheophyta</taxon>
        <taxon>Spermatophyta</taxon>
        <taxon>Magnoliopsida</taxon>
        <taxon>Liliopsida</taxon>
        <taxon>Poales</taxon>
        <taxon>Poaceae</taxon>
        <taxon>PACMAD clade</taxon>
        <taxon>Arundinoideae</taxon>
        <taxon>Arundineae</taxon>
        <taxon>Arundo</taxon>
    </lineage>
</organism>